<gene>
    <name evidence="3" type="ORF">ACFFRH_22335</name>
</gene>
<dbReference type="InterPro" id="IPR055492">
    <property type="entry name" value="DUF7064"/>
</dbReference>
<feature type="region of interest" description="Disordered" evidence="1">
    <location>
        <begin position="1"/>
        <end position="22"/>
    </location>
</feature>
<dbReference type="Pfam" id="PF23212">
    <property type="entry name" value="DUF7064"/>
    <property type="match status" value="1"/>
</dbReference>
<protein>
    <recommendedName>
        <fullName evidence="2">DUF7064 domain-containing protein</fullName>
    </recommendedName>
</protein>
<evidence type="ECO:0000313" key="3">
    <source>
        <dbReference type="EMBL" id="MFB9678231.1"/>
    </source>
</evidence>
<dbReference type="EMBL" id="JBHMBS010000010">
    <property type="protein sequence ID" value="MFB9678231.1"/>
    <property type="molecule type" value="Genomic_DNA"/>
</dbReference>
<feature type="domain" description="DUF7064" evidence="2">
    <location>
        <begin position="213"/>
        <end position="332"/>
    </location>
</feature>
<evidence type="ECO:0000313" key="4">
    <source>
        <dbReference type="Proteomes" id="UP001589610"/>
    </source>
</evidence>
<keyword evidence="4" id="KW-1185">Reference proteome</keyword>
<dbReference type="RefSeq" id="WP_344750147.1">
    <property type="nucleotide sequence ID" value="NZ_BAAAWW010000220.1"/>
</dbReference>
<proteinExistence type="predicted"/>
<organism evidence="3 4">
    <name type="scientific">Streptosporangium vulgare</name>
    <dbReference type="NCBI Taxonomy" id="46190"/>
    <lineage>
        <taxon>Bacteria</taxon>
        <taxon>Bacillati</taxon>
        <taxon>Actinomycetota</taxon>
        <taxon>Actinomycetes</taxon>
        <taxon>Streptosporangiales</taxon>
        <taxon>Streptosporangiaceae</taxon>
        <taxon>Streptosporangium</taxon>
    </lineage>
</organism>
<reference evidence="3 4" key="1">
    <citation type="submission" date="2024-09" db="EMBL/GenBank/DDBJ databases">
        <authorList>
            <person name="Sun Q."/>
            <person name="Mori K."/>
        </authorList>
    </citation>
    <scope>NUCLEOTIDE SEQUENCE [LARGE SCALE GENOMIC DNA]</scope>
    <source>
        <strain evidence="3 4">JCM 3028</strain>
    </source>
</reference>
<name>A0ABV5TGJ4_9ACTN</name>
<accession>A0ABV5TGJ4</accession>
<evidence type="ECO:0000259" key="2">
    <source>
        <dbReference type="Pfam" id="PF23212"/>
    </source>
</evidence>
<sequence>MGKFVDHATWPLRPEDEGTHPAGPEPLWSESVYLDFAAEDGSLAGYVRLGLYPNWNRAWYWACLVGRDRPTVLLADHHVPLSVPGPPERYGAGTRPGVHAVRGEGCGGFRAVHDVTAPMRSFRVTLDAGAAAVLDDPAMAYGDLGDAGTTSLAFDLEWRSGGDPYPYRFMSRYEIPCEVAGTIRVGGTGGAGAEEIAFSGYGERDHSWGERDWWRLSWLWSSGRLDDGTFFHGMRANVGFEMPWPCFTVPPGGETEEREGFTAASEFGEGGFPSGARLEVPGLPMTVVPVAFAPVAMTSPDGEIARFPRALCRFEAEDGRSGYGWTEWHQPPGWRGHGWR</sequence>
<evidence type="ECO:0000256" key="1">
    <source>
        <dbReference type="SAM" id="MobiDB-lite"/>
    </source>
</evidence>
<dbReference type="SUPFAM" id="SSF159245">
    <property type="entry name" value="AttH-like"/>
    <property type="match status" value="1"/>
</dbReference>
<comment type="caution">
    <text evidence="3">The sequence shown here is derived from an EMBL/GenBank/DDBJ whole genome shotgun (WGS) entry which is preliminary data.</text>
</comment>
<dbReference type="Proteomes" id="UP001589610">
    <property type="component" value="Unassembled WGS sequence"/>
</dbReference>